<dbReference type="SUPFAM" id="SSF51126">
    <property type="entry name" value="Pectin lyase-like"/>
    <property type="match status" value="1"/>
</dbReference>
<name>A0A419S7H8_9SPHI</name>
<protein>
    <recommendedName>
        <fullName evidence="6">DUF4955 domain-containing protein</fullName>
    </recommendedName>
</protein>
<evidence type="ECO:0008006" key="6">
    <source>
        <dbReference type="Google" id="ProtNLM"/>
    </source>
</evidence>
<evidence type="ECO:0000256" key="1">
    <source>
        <dbReference type="SAM" id="SignalP"/>
    </source>
</evidence>
<accession>A0A419S7H8</accession>
<dbReference type="Pfam" id="PF12708">
    <property type="entry name" value="Pect-lyase_RHGA_epim"/>
    <property type="match status" value="1"/>
</dbReference>
<feature type="chain" id="PRO_5019224510" description="DUF4955 domain-containing protein" evidence="1">
    <location>
        <begin position="21"/>
        <end position="511"/>
    </location>
</feature>
<dbReference type="EMBL" id="MBTA01000012">
    <property type="protein sequence ID" value="RKD17270.1"/>
    <property type="molecule type" value="Genomic_DNA"/>
</dbReference>
<organism evidence="4 5">
    <name type="scientific">Pelobium manganitolerans</name>
    <dbReference type="NCBI Taxonomy" id="1842495"/>
    <lineage>
        <taxon>Bacteria</taxon>
        <taxon>Pseudomonadati</taxon>
        <taxon>Bacteroidota</taxon>
        <taxon>Sphingobacteriia</taxon>
        <taxon>Sphingobacteriales</taxon>
        <taxon>Sphingobacteriaceae</taxon>
        <taxon>Pelobium</taxon>
    </lineage>
</organism>
<evidence type="ECO:0000259" key="2">
    <source>
        <dbReference type="Pfam" id="PF12708"/>
    </source>
</evidence>
<dbReference type="Pfam" id="PF16315">
    <property type="entry name" value="DUF4955"/>
    <property type="match status" value="1"/>
</dbReference>
<dbReference type="InterPro" id="IPR024535">
    <property type="entry name" value="RHGA/B-epi-like_pectate_lyase"/>
</dbReference>
<reference evidence="4 5" key="1">
    <citation type="submission" date="2016-07" db="EMBL/GenBank/DDBJ databases">
        <title>Genome of Pelobium manganitolerans.</title>
        <authorList>
            <person name="Wu S."/>
            <person name="Wang G."/>
        </authorList>
    </citation>
    <scope>NUCLEOTIDE SEQUENCE [LARGE SCALE GENOMIC DNA]</scope>
    <source>
        <strain evidence="4 5">YS-25</strain>
    </source>
</reference>
<sequence>MTKKTFTLLFAGCFAASAFAQQEAKVFTEYKNNPKQSILPDFSYVGYKNGEKQPNYKAVDVPIYDVTKFGAVANDNKSDKEAIEKAVEAARKSGGGVVFFPKGRFIVQDEYDDLNSVWVSTSNTIFKGSGSGEGGTELFMKTPLQPKDTTKMWSTPPMFVFGSKKAETKIGKITSGAQIGDFSFDVDETKGLAKGDWLLLTMRSKDEEAIRLDLGDYKIDPTWKSLVNGGLDLSVVHQIKSIKGNTITLAQPLAYPIKANLGWNVAKYDCIEEVGIEDIAFVGNWKTPFVHHRSWMDDSGFTLVNMRRIVNSWMQNCRFTDVSVGAVINNGANVSISNCKITGNGGHEAITNAGGTNILLSRITDEASQWHSVGSSKTAMNTVLHRVNYPATTCFESHASQPRNTLLDVVTGGLMMNRGGGALENMPNHMRNLVFWNYNKINKEYPEFSFWPNQRYWKIPYPIMVGFHGTPTKFDAKELKYEEANGQAVLPQSLYEGQLKNRLGKLPSWLK</sequence>
<dbReference type="InterPro" id="IPR032532">
    <property type="entry name" value="DUF4955"/>
</dbReference>
<dbReference type="InterPro" id="IPR012334">
    <property type="entry name" value="Pectin_lyas_fold"/>
</dbReference>
<dbReference type="OrthoDB" id="188639at2"/>
<keyword evidence="5" id="KW-1185">Reference proteome</keyword>
<comment type="caution">
    <text evidence="4">The sequence shown here is derived from an EMBL/GenBank/DDBJ whole genome shotgun (WGS) entry which is preliminary data.</text>
</comment>
<dbReference type="InterPro" id="IPR011050">
    <property type="entry name" value="Pectin_lyase_fold/virulence"/>
</dbReference>
<dbReference type="AlphaFoldDB" id="A0A419S7H8"/>
<proteinExistence type="predicted"/>
<gene>
    <name evidence="4" type="ORF">BCY91_03815</name>
</gene>
<dbReference type="Gene3D" id="2.160.20.10">
    <property type="entry name" value="Single-stranded right-handed beta-helix, Pectin lyase-like"/>
    <property type="match status" value="2"/>
</dbReference>
<evidence type="ECO:0000313" key="4">
    <source>
        <dbReference type="EMBL" id="RKD17270.1"/>
    </source>
</evidence>
<dbReference type="RefSeq" id="WP_120181463.1">
    <property type="nucleotide sequence ID" value="NZ_MBTA01000012.1"/>
</dbReference>
<keyword evidence="1" id="KW-0732">Signal</keyword>
<evidence type="ECO:0000313" key="5">
    <source>
        <dbReference type="Proteomes" id="UP000283433"/>
    </source>
</evidence>
<evidence type="ECO:0000259" key="3">
    <source>
        <dbReference type="Pfam" id="PF16315"/>
    </source>
</evidence>
<dbReference type="Proteomes" id="UP000283433">
    <property type="component" value="Unassembled WGS sequence"/>
</dbReference>
<feature type="domain" description="DUF4955" evidence="3">
    <location>
        <begin position="369"/>
        <end position="510"/>
    </location>
</feature>
<feature type="signal peptide" evidence="1">
    <location>
        <begin position="1"/>
        <end position="20"/>
    </location>
</feature>
<feature type="domain" description="Rhamnogalacturonase A/B/Epimerase-like pectate lyase" evidence="2">
    <location>
        <begin position="65"/>
        <end position="132"/>
    </location>
</feature>